<name>A0A6L6UCP6_9FLAO</name>
<dbReference type="EMBL" id="WOWS01000003">
    <property type="protein sequence ID" value="MUU78712.1"/>
    <property type="molecule type" value="Genomic_DNA"/>
</dbReference>
<dbReference type="InterPro" id="IPR036641">
    <property type="entry name" value="HPT_dom_sf"/>
</dbReference>
<organism evidence="1 2">
    <name type="scientific">Winogradskyella endarachnes</name>
    <dbReference type="NCBI Taxonomy" id="2681965"/>
    <lineage>
        <taxon>Bacteria</taxon>
        <taxon>Pseudomonadati</taxon>
        <taxon>Bacteroidota</taxon>
        <taxon>Flavobacteriia</taxon>
        <taxon>Flavobacteriales</taxon>
        <taxon>Flavobacteriaceae</taxon>
        <taxon>Winogradskyella</taxon>
    </lineage>
</organism>
<dbReference type="Gene3D" id="1.20.120.160">
    <property type="entry name" value="HPT domain"/>
    <property type="match status" value="1"/>
</dbReference>
<accession>A0A6L6UCP6</accession>
<dbReference type="AlphaFoldDB" id="A0A6L6UCP6"/>
<evidence type="ECO:0000313" key="1">
    <source>
        <dbReference type="EMBL" id="MUU78712.1"/>
    </source>
</evidence>
<dbReference type="SUPFAM" id="SSF47226">
    <property type="entry name" value="Histidine-containing phosphotransfer domain, HPT domain"/>
    <property type="match status" value="1"/>
</dbReference>
<gene>
    <name evidence="1" type="ORF">GN138_09670</name>
</gene>
<dbReference type="RefSeq" id="WP_157363596.1">
    <property type="nucleotide sequence ID" value="NZ_WOWS01000003.1"/>
</dbReference>
<comment type="caution">
    <text evidence="1">The sequence shown here is derived from an EMBL/GenBank/DDBJ whole genome shotgun (WGS) entry which is preliminary data.</text>
</comment>
<evidence type="ECO:0000313" key="2">
    <source>
        <dbReference type="Proteomes" id="UP000478208"/>
    </source>
</evidence>
<proteinExistence type="predicted"/>
<protein>
    <submittedName>
        <fullName evidence="1">Hpt domain-containing protein</fullName>
    </submittedName>
</protein>
<dbReference type="Proteomes" id="UP000478208">
    <property type="component" value="Unassembled WGS sequence"/>
</dbReference>
<sequence>MEQPNLSYIHSMSGGDKAFEQKLITIIKKEFPEEKSIYFTNIEAKNYTLTAENVHKLKHKISILGLVKSYDVAVDYENNLIDGNTEGRIEFEAILQIMTEFLETI</sequence>
<reference evidence="1 2" key="1">
    <citation type="submission" date="2019-12" db="EMBL/GenBank/DDBJ databases">
        <authorList>
            <person name="Li J."/>
        </authorList>
    </citation>
    <scope>NUCLEOTIDE SEQUENCE [LARGE SCALE GENOMIC DNA]</scope>
    <source>
        <strain evidence="1 2">HL2-2</strain>
    </source>
</reference>
<dbReference type="GO" id="GO:0000160">
    <property type="term" value="P:phosphorelay signal transduction system"/>
    <property type="evidence" value="ECO:0007669"/>
    <property type="project" value="InterPro"/>
</dbReference>
<keyword evidence="2" id="KW-1185">Reference proteome</keyword>